<evidence type="ECO:0000256" key="2">
    <source>
        <dbReference type="SAM" id="SignalP"/>
    </source>
</evidence>
<feature type="signal peptide" evidence="2">
    <location>
        <begin position="1"/>
        <end position="23"/>
    </location>
</feature>
<accession>A0A2N4UCP0</accession>
<feature type="chain" id="PRO_5014820564" evidence="2">
    <location>
        <begin position="24"/>
        <end position="322"/>
    </location>
</feature>
<dbReference type="AlphaFoldDB" id="A0A2N4UCP0"/>
<proteinExistence type="inferred from homology"/>
<evidence type="ECO:0000256" key="1">
    <source>
        <dbReference type="ARBA" id="ARBA00006987"/>
    </source>
</evidence>
<keyword evidence="4" id="KW-1185">Reference proteome</keyword>
<dbReference type="Pfam" id="PF03401">
    <property type="entry name" value="TctC"/>
    <property type="match status" value="1"/>
</dbReference>
<dbReference type="InterPro" id="IPR005064">
    <property type="entry name" value="BUG"/>
</dbReference>
<sequence length="322" mass="33801">MRLLLGAVSVGFSALSAAGSAQAQAYPERPINLVVPYAAGGATDVIARLVATDLSSALDETIVVVNKPGAGTTLAAAEIARTKPDGYTLYMTTAAHTISASLYNKLNYDPIADFAPITLVAKIPIVLVTTPSASIKTLAQYIEHAKSKPEGISVGSPGNGSPQHLAQALFKERTGANFVHIPYRGDAPLITDLIAGQVESAFITLSAALPHIKANKLKAIAVANPTRINVIPDVPTMNEAGVADFNAATWFGLFAPSGISEQIQETIYKSAYKVVAAQPFVDRIESMGGEVVNIGPKDFQRYVKEESAQWAKAVKASGAKVD</sequence>
<protein>
    <submittedName>
        <fullName evidence="3">MFS transporter</fullName>
    </submittedName>
</protein>
<evidence type="ECO:0000313" key="4">
    <source>
        <dbReference type="Proteomes" id="UP000234328"/>
    </source>
</evidence>
<dbReference type="PANTHER" id="PTHR42928:SF5">
    <property type="entry name" value="BLR1237 PROTEIN"/>
    <property type="match status" value="1"/>
</dbReference>
<organism evidence="3 4">
    <name type="scientific">Pollutimonas nitritireducens</name>
    <dbReference type="NCBI Taxonomy" id="2045209"/>
    <lineage>
        <taxon>Bacteria</taxon>
        <taxon>Pseudomonadati</taxon>
        <taxon>Pseudomonadota</taxon>
        <taxon>Betaproteobacteria</taxon>
        <taxon>Burkholderiales</taxon>
        <taxon>Alcaligenaceae</taxon>
        <taxon>Pollutimonas</taxon>
    </lineage>
</organism>
<evidence type="ECO:0000313" key="3">
    <source>
        <dbReference type="EMBL" id="PLC52788.1"/>
    </source>
</evidence>
<name>A0A2N4UCP0_9BURK</name>
<dbReference type="Gene3D" id="3.40.190.10">
    <property type="entry name" value="Periplasmic binding protein-like II"/>
    <property type="match status" value="1"/>
</dbReference>
<dbReference type="Gene3D" id="3.40.190.150">
    <property type="entry name" value="Bordetella uptake gene, domain 1"/>
    <property type="match status" value="1"/>
</dbReference>
<dbReference type="OrthoDB" id="8892216at2"/>
<dbReference type="InterPro" id="IPR042100">
    <property type="entry name" value="Bug_dom1"/>
</dbReference>
<dbReference type="EMBL" id="PDNV01000011">
    <property type="protein sequence ID" value="PLC52788.1"/>
    <property type="molecule type" value="Genomic_DNA"/>
</dbReference>
<dbReference type="CDD" id="cd13578">
    <property type="entry name" value="PBP2_Bug27"/>
    <property type="match status" value="1"/>
</dbReference>
<dbReference type="PIRSF" id="PIRSF017082">
    <property type="entry name" value="YflP"/>
    <property type="match status" value="1"/>
</dbReference>
<dbReference type="Proteomes" id="UP000234328">
    <property type="component" value="Unassembled WGS sequence"/>
</dbReference>
<comment type="caution">
    <text evidence="3">The sequence shown here is derived from an EMBL/GenBank/DDBJ whole genome shotgun (WGS) entry which is preliminary data.</text>
</comment>
<dbReference type="SUPFAM" id="SSF53850">
    <property type="entry name" value="Periplasmic binding protein-like II"/>
    <property type="match status" value="1"/>
</dbReference>
<keyword evidence="2" id="KW-0732">Signal</keyword>
<gene>
    <name evidence="3" type="ORF">CR155_16675</name>
</gene>
<reference evidence="3 4" key="1">
    <citation type="submission" date="2017-10" db="EMBL/GenBank/DDBJ databases">
        <title>Two draft genome sequences of Pusillimonas sp. strains isolated from a nitrate- and radionuclide-contaminated groundwater in Russia.</title>
        <authorList>
            <person name="Grouzdev D.S."/>
            <person name="Tourova T.P."/>
            <person name="Goeva M.A."/>
            <person name="Babich T.L."/>
            <person name="Sokolova D.S."/>
            <person name="Abdullin R."/>
            <person name="Poltaraus A.B."/>
            <person name="Toshchakov S.V."/>
            <person name="Nazina T.N."/>
        </authorList>
    </citation>
    <scope>NUCLEOTIDE SEQUENCE [LARGE SCALE GENOMIC DNA]</scope>
    <source>
        <strain evidence="3 4">JR1/69-2-13</strain>
    </source>
</reference>
<comment type="similarity">
    <text evidence="1">Belongs to the UPF0065 (bug) family.</text>
</comment>
<dbReference type="PANTHER" id="PTHR42928">
    <property type="entry name" value="TRICARBOXYLATE-BINDING PROTEIN"/>
    <property type="match status" value="1"/>
</dbReference>